<proteinExistence type="predicted"/>
<dbReference type="EMBL" id="VSRR010038046">
    <property type="protein sequence ID" value="MPC74006.1"/>
    <property type="molecule type" value="Genomic_DNA"/>
</dbReference>
<evidence type="ECO:0000256" key="1">
    <source>
        <dbReference type="SAM" id="MobiDB-lite"/>
    </source>
</evidence>
<evidence type="ECO:0000313" key="2">
    <source>
        <dbReference type="EMBL" id="MPC74006.1"/>
    </source>
</evidence>
<organism evidence="2 3">
    <name type="scientific">Portunus trituberculatus</name>
    <name type="common">Swimming crab</name>
    <name type="synonym">Neptunus trituberculatus</name>
    <dbReference type="NCBI Taxonomy" id="210409"/>
    <lineage>
        <taxon>Eukaryota</taxon>
        <taxon>Metazoa</taxon>
        <taxon>Ecdysozoa</taxon>
        <taxon>Arthropoda</taxon>
        <taxon>Crustacea</taxon>
        <taxon>Multicrustacea</taxon>
        <taxon>Malacostraca</taxon>
        <taxon>Eumalacostraca</taxon>
        <taxon>Eucarida</taxon>
        <taxon>Decapoda</taxon>
        <taxon>Pleocyemata</taxon>
        <taxon>Brachyura</taxon>
        <taxon>Eubrachyura</taxon>
        <taxon>Portunoidea</taxon>
        <taxon>Portunidae</taxon>
        <taxon>Portuninae</taxon>
        <taxon>Portunus</taxon>
    </lineage>
</organism>
<sequence>MSSSDHWTQGKDIPLLSYYFPEIMAALKIVGTEQFFHRSTEDGRPPSTACPTAGSVESEQGAFSSSILVAGRVREGSVSRFDDIP</sequence>
<dbReference type="Proteomes" id="UP000324222">
    <property type="component" value="Unassembled WGS sequence"/>
</dbReference>
<dbReference type="AlphaFoldDB" id="A0A5B7HW90"/>
<comment type="caution">
    <text evidence="2">The sequence shown here is derived from an EMBL/GenBank/DDBJ whole genome shotgun (WGS) entry which is preliminary data.</text>
</comment>
<gene>
    <name evidence="2" type="ORF">E2C01_068350</name>
</gene>
<feature type="region of interest" description="Disordered" evidence="1">
    <location>
        <begin position="38"/>
        <end position="62"/>
    </location>
</feature>
<keyword evidence="3" id="KW-1185">Reference proteome</keyword>
<accession>A0A5B7HW90</accession>
<protein>
    <submittedName>
        <fullName evidence="2">Uncharacterized protein</fullName>
    </submittedName>
</protein>
<name>A0A5B7HW90_PORTR</name>
<evidence type="ECO:0000313" key="3">
    <source>
        <dbReference type="Proteomes" id="UP000324222"/>
    </source>
</evidence>
<reference evidence="2 3" key="1">
    <citation type="submission" date="2019-05" db="EMBL/GenBank/DDBJ databases">
        <title>Another draft genome of Portunus trituberculatus and its Hox gene families provides insights of decapod evolution.</title>
        <authorList>
            <person name="Jeong J.-H."/>
            <person name="Song I."/>
            <person name="Kim S."/>
            <person name="Choi T."/>
            <person name="Kim D."/>
            <person name="Ryu S."/>
            <person name="Kim W."/>
        </authorList>
    </citation>
    <scope>NUCLEOTIDE SEQUENCE [LARGE SCALE GENOMIC DNA]</scope>
    <source>
        <tissue evidence="2">Muscle</tissue>
    </source>
</reference>